<feature type="region of interest" description="Disordered" evidence="1">
    <location>
        <begin position="360"/>
        <end position="392"/>
    </location>
</feature>
<proteinExistence type="predicted"/>
<protein>
    <submittedName>
        <fullName evidence="2">Uncharacterized protein</fullName>
    </submittedName>
</protein>
<dbReference type="GeneID" id="19900394"/>
<feature type="region of interest" description="Disordered" evidence="1">
    <location>
        <begin position="181"/>
        <end position="224"/>
    </location>
</feature>
<evidence type="ECO:0000313" key="2">
    <source>
        <dbReference type="EMBL" id="EON63855.1"/>
    </source>
</evidence>
<keyword evidence="3" id="KW-1185">Reference proteome</keyword>
<evidence type="ECO:0000256" key="1">
    <source>
        <dbReference type="SAM" id="MobiDB-lite"/>
    </source>
</evidence>
<evidence type="ECO:0000313" key="3">
    <source>
        <dbReference type="Proteomes" id="UP000016924"/>
    </source>
</evidence>
<accession>R7YPK1</accession>
<dbReference type="HOGENOM" id="CLU_704007_0_0_1"/>
<dbReference type="RefSeq" id="XP_007779172.1">
    <property type="nucleotide sequence ID" value="XM_007780982.1"/>
</dbReference>
<name>R7YPK1_CONA1</name>
<feature type="compositionally biased region" description="Polar residues" evidence="1">
    <location>
        <begin position="77"/>
        <end position="92"/>
    </location>
</feature>
<gene>
    <name evidence="2" type="ORF">W97_03083</name>
</gene>
<feature type="compositionally biased region" description="Low complexity" evidence="1">
    <location>
        <begin position="377"/>
        <end position="392"/>
    </location>
</feature>
<dbReference type="Proteomes" id="UP000016924">
    <property type="component" value="Unassembled WGS sequence"/>
</dbReference>
<feature type="region of interest" description="Disordered" evidence="1">
    <location>
        <begin position="273"/>
        <end position="312"/>
    </location>
</feature>
<feature type="compositionally biased region" description="Polar residues" evidence="1">
    <location>
        <begin position="279"/>
        <end position="289"/>
    </location>
</feature>
<sequence length="392" mass="41245">MSAPHTHINYKLFSELLTAAEKECVIALWCYQYSEFRYNADWKSIAAAIHAPDEKAARFTLWTIHKKLADNGAVTHLPTTHRSSNTSDVVQTRTEDTSADRYQTDLAKKRKRGGEIDARTTHSVTDVESPGLGLGGPVGNPGDAISYHTGPGASVGGPVAGSGGFVGNDSGSTNSYGVHIASPAASTMGPPPQRHSGSSNAARGLDTGLAASPTDAGRSSVANSSTMPVNATVIDLDGYDVAPAVSHKGPEADAINTQSSTSAENNGYNNGYSNGYSIASPNPGTSSRAQLPDKSAGVSPMSSNGYHAAPTGPEMYQATQFSHAPANGLTEAPQLQQWYYGPPHLGPAHGDVPSMMHTYTLQGPHQQPGFAPQGYGHQFNPYQQQPNQQHQH</sequence>
<dbReference type="AlphaFoldDB" id="R7YPK1"/>
<reference evidence="3" key="1">
    <citation type="submission" date="2012-06" db="EMBL/GenBank/DDBJ databases">
        <title>The genome sequence of Coniosporium apollinis CBS 100218.</title>
        <authorList>
            <consortium name="The Broad Institute Genome Sequencing Platform"/>
            <person name="Cuomo C."/>
            <person name="Gorbushina A."/>
            <person name="Noack S."/>
            <person name="Walker B."/>
            <person name="Young S.K."/>
            <person name="Zeng Q."/>
            <person name="Gargeya S."/>
            <person name="Fitzgerald M."/>
            <person name="Haas B."/>
            <person name="Abouelleil A."/>
            <person name="Alvarado L."/>
            <person name="Arachchi H.M."/>
            <person name="Berlin A.M."/>
            <person name="Chapman S.B."/>
            <person name="Goldberg J."/>
            <person name="Griggs A."/>
            <person name="Gujja S."/>
            <person name="Hansen M."/>
            <person name="Howarth C."/>
            <person name="Imamovic A."/>
            <person name="Larimer J."/>
            <person name="McCowan C."/>
            <person name="Montmayeur A."/>
            <person name="Murphy C."/>
            <person name="Neiman D."/>
            <person name="Pearson M."/>
            <person name="Priest M."/>
            <person name="Roberts A."/>
            <person name="Saif S."/>
            <person name="Shea T."/>
            <person name="Sisk P."/>
            <person name="Sykes S."/>
            <person name="Wortman J."/>
            <person name="Nusbaum C."/>
            <person name="Birren B."/>
        </authorList>
    </citation>
    <scope>NUCLEOTIDE SEQUENCE [LARGE SCALE GENOMIC DNA]</scope>
    <source>
        <strain evidence="3">CBS 100218</strain>
    </source>
</reference>
<organism evidence="2 3">
    <name type="scientific">Coniosporium apollinis (strain CBS 100218)</name>
    <name type="common">Rock-inhabiting black yeast</name>
    <dbReference type="NCBI Taxonomy" id="1168221"/>
    <lineage>
        <taxon>Eukaryota</taxon>
        <taxon>Fungi</taxon>
        <taxon>Dikarya</taxon>
        <taxon>Ascomycota</taxon>
        <taxon>Pezizomycotina</taxon>
        <taxon>Dothideomycetes</taxon>
        <taxon>Dothideomycetes incertae sedis</taxon>
        <taxon>Coniosporium</taxon>
    </lineage>
</organism>
<feature type="region of interest" description="Disordered" evidence="1">
    <location>
        <begin position="76"/>
        <end position="98"/>
    </location>
</feature>
<dbReference type="EMBL" id="JH767565">
    <property type="protein sequence ID" value="EON63855.1"/>
    <property type="molecule type" value="Genomic_DNA"/>
</dbReference>
<dbReference type="OrthoDB" id="10387803at2759"/>